<keyword evidence="2" id="KW-1185">Reference proteome</keyword>
<protein>
    <submittedName>
        <fullName evidence="1">Uncharacterized protein</fullName>
    </submittedName>
</protein>
<organism evidence="1 2">
    <name type="scientific">Athelia psychrophila</name>
    <dbReference type="NCBI Taxonomy" id="1759441"/>
    <lineage>
        <taxon>Eukaryota</taxon>
        <taxon>Fungi</taxon>
        <taxon>Dikarya</taxon>
        <taxon>Basidiomycota</taxon>
        <taxon>Agaricomycotina</taxon>
        <taxon>Agaricomycetes</taxon>
        <taxon>Agaricomycetidae</taxon>
        <taxon>Atheliales</taxon>
        <taxon>Atheliaceae</taxon>
        <taxon>Athelia</taxon>
    </lineage>
</organism>
<sequence length="252" mass="28382">MCGLTCWTAQPIRKSERRSGHPRGDPGIQEVLEGSRMPTGYTMGGRELGREGSGYEQEGNMSCSNHNSEHANAHIARWLMGLPRNSSDYIDASTRDIEAVQPVRRNVESNNVTLTMDLQALNVRECLQRTKILQSVGSSTCMRNPVHTNFKTGEDVWERQGRTTCSFERTQSRSVQRFNNAAHCRRFNASSSVFSNDNVDGRSMMAHVIESQRIRGAERLKARAHRLIDMAARQRRVDTAADKHGELYNISS</sequence>
<gene>
    <name evidence="1" type="ORF">FIBSPDRAFT_895203</name>
</gene>
<reference evidence="1 2" key="1">
    <citation type="journal article" date="2016" name="Mol. Biol. Evol.">
        <title>Comparative Genomics of Early-Diverging Mushroom-Forming Fungi Provides Insights into the Origins of Lignocellulose Decay Capabilities.</title>
        <authorList>
            <person name="Nagy L.G."/>
            <person name="Riley R."/>
            <person name="Tritt A."/>
            <person name="Adam C."/>
            <person name="Daum C."/>
            <person name="Floudas D."/>
            <person name="Sun H."/>
            <person name="Yadav J.S."/>
            <person name="Pangilinan J."/>
            <person name="Larsson K.H."/>
            <person name="Matsuura K."/>
            <person name="Barry K."/>
            <person name="Labutti K."/>
            <person name="Kuo R."/>
            <person name="Ohm R.A."/>
            <person name="Bhattacharya S.S."/>
            <person name="Shirouzu T."/>
            <person name="Yoshinaga Y."/>
            <person name="Martin F.M."/>
            <person name="Grigoriev I.V."/>
            <person name="Hibbett D.S."/>
        </authorList>
    </citation>
    <scope>NUCLEOTIDE SEQUENCE [LARGE SCALE GENOMIC DNA]</scope>
    <source>
        <strain evidence="1 2">CBS 109695</strain>
    </source>
</reference>
<evidence type="ECO:0000313" key="2">
    <source>
        <dbReference type="Proteomes" id="UP000076532"/>
    </source>
</evidence>
<dbReference type="Proteomes" id="UP000076532">
    <property type="component" value="Unassembled WGS sequence"/>
</dbReference>
<dbReference type="EMBL" id="KV417596">
    <property type="protein sequence ID" value="KZP16153.1"/>
    <property type="molecule type" value="Genomic_DNA"/>
</dbReference>
<dbReference type="AlphaFoldDB" id="A0A166EVK1"/>
<evidence type="ECO:0000313" key="1">
    <source>
        <dbReference type="EMBL" id="KZP16153.1"/>
    </source>
</evidence>
<name>A0A166EVK1_9AGAM</name>
<proteinExistence type="predicted"/>
<accession>A0A166EVK1</accession>